<dbReference type="Proteomes" id="UP000218067">
    <property type="component" value="Chromosome"/>
</dbReference>
<keyword evidence="9" id="KW-0479">Metal-binding</keyword>
<dbReference type="AlphaFoldDB" id="A0A1B4Y9T6"/>
<dbReference type="Gene3D" id="3.30.200.20">
    <property type="entry name" value="Phosphorylase Kinase, domain 1"/>
    <property type="match status" value="1"/>
</dbReference>
<dbReference type="GO" id="GO:0046677">
    <property type="term" value="P:response to antibiotic"/>
    <property type="evidence" value="ECO:0007669"/>
    <property type="project" value="UniProtKB-KW"/>
</dbReference>
<reference evidence="11 12" key="1">
    <citation type="submission" date="2016-08" db="EMBL/GenBank/DDBJ databases">
        <title>Complete genome sequence of Mycobacterium shinshuense, a subspecies of M. ulcerans.</title>
        <authorList>
            <person name="Yoshida M."/>
            <person name="Ogura Y."/>
            <person name="Hayashi T."/>
            <person name="Hoshino Y."/>
        </authorList>
    </citation>
    <scope>NUCLEOTIDE SEQUENCE [LARGE SCALE GENOMIC DNA]</scope>
    <source>
        <strain evidence="12">ATCC 33728</strain>
    </source>
</reference>
<dbReference type="InterPro" id="IPR011009">
    <property type="entry name" value="Kinase-like_dom_sf"/>
</dbReference>
<dbReference type="GeneID" id="93439531"/>
<evidence type="ECO:0000256" key="1">
    <source>
        <dbReference type="ARBA" id="ARBA00006219"/>
    </source>
</evidence>
<evidence type="ECO:0000256" key="2">
    <source>
        <dbReference type="ARBA" id="ARBA00022679"/>
    </source>
</evidence>
<dbReference type="InterPro" id="IPR024165">
    <property type="entry name" value="Kan/Strep_kinase"/>
</dbReference>
<name>A0A1B4Y9T6_MYCUL</name>
<evidence type="ECO:0000256" key="4">
    <source>
        <dbReference type="ARBA" id="ARBA00022777"/>
    </source>
</evidence>
<accession>A0A1B4Y9T6</accession>
<feature type="binding site" evidence="9">
    <location>
        <position position="183"/>
    </location>
    <ligand>
        <name>Mg(2+)</name>
        <dbReference type="ChEBI" id="CHEBI:18420"/>
    </ligand>
</feature>
<evidence type="ECO:0000256" key="8">
    <source>
        <dbReference type="PIRSR" id="PIRSR000706-1"/>
    </source>
</evidence>
<evidence type="ECO:0000313" key="12">
    <source>
        <dbReference type="Proteomes" id="UP000218067"/>
    </source>
</evidence>
<evidence type="ECO:0000256" key="5">
    <source>
        <dbReference type="ARBA" id="ARBA00022840"/>
    </source>
</evidence>
<evidence type="ECO:0000313" key="11">
    <source>
        <dbReference type="EMBL" id="BAV43820.1"/>
    </source>
</evidence>
<comment type="similarity">
    <text evidence="1 7">Belongs to the aminoglycoside phosphotransferase family.</text>
</comment>
<keyword evidence="5 7" id="KW-0067">ATP-binding</keyword>
<dbReference type="GO" id="GO:0046872">
    <property type="term" value="F:metal ion binding"/>
    <property type="evidence" value="ECO:0007669"/>
    <property type="project" value="UniProtKB-KW"/>
</dbReference>
<dbReference type="InterPro" id="IPR002575">
    <property type="entry name" value="Aminoglycoside_PTrfase"/>
</dbReference>
<dbReference type="EMBL" id="AP017624">
    <property type="protein sequence ID" value="BAV43820.1"/>
    <property type="molecule type" value="Genomic_DNA"/>
</dbReference>
<evidence type="ECO:0000259" key="10">
    <source>
        <dbReference type="Pfam" id="PF01636"/>
    </source>
</evidence>
<evidence type="ECO:0000256" key="3">
    <source>
        <dbReference type="ARBA" id="ARBA00022741"/>
    </source>
</evidence>
<keyword evidence="4 7" id="KW-0418">Kinase</keyword>
<dbReference type="PIRSF" id="PIRSF000706">
    <property type="entry name" value="Kanamycin_kin"/>
    <property type="match status" value="1"/>
</dbReference>
<evidence type="ECO:0000256" key="7">
    <source>
        <dbReference type="PIRNR" id="PIRNR000706"/>
    </source>
</evidence>
<organism evidence="11 12">
    <name type="scientific">Mycobacterium ulcerans subsp. shinshuense</name>
    <dbReference type="NCBI Taxonomy" id="1124626"/>
    <lineage>
        <taxon>Bacteria</taxon>
        <taxon>Bacillati</taxon>
        <taxon>Actinomycetota</taxon>
        <taxon>Actinomycetes</taxon>
        <taxon>Mycobacteriales</taxon>
        <taxon>Mycobacteriaceae</taxon>
        <taxon>Mycobacterium</taxon>
        <taxon>Mycobacterium ulcerans group</taxon>
    </lineage>
</organism>
<dbReference type="GO" id="GO:0016301">
    <property type="term" value="F:kinase activity"/>
    <property type="evidence" value="ECO:0007669"/>
    <property type="project" value="UniProtKB-KW"/>
</dbReference>
<feature type="domain" description="Aminoglycoside phosphotransferase" evidence="10">
    <location>
        <begin position="156"/>
        <end position="230"/>
    </location>
</feature>
<dbReference type="Pfam" id="PF01636">
    <property type="entry name" value="APH"/>
    <property type="match status" value="1"/>
</dbReference>
<proteinExistence type="inferred from homology"/>
<dbReference type="SUPFAM" id="SSF56112">
    <property type="entry name" value="Protein kinase-like (PK-like)"/>
    <property type="match status" value="1"/>
</dbReference>
<dbReference type="RefSeq" id="WP_157756526.1">
    <property type="nucleotide sequence ID" value="NZ_AP017624.1"/>
</dbReference>
<dbReference type="Gene3D" id="3.90.1200.10">
    <property type="match status" value="1"/>
</dbReference>
<dbReference type="GO" id="GO:0005524">
    <property type="term" value="F:ATP binding"/>
    <property type="evidence" value="ECO:0007669"/>
    <property type="project" value="UniProtKB-KW"/>
</dbReference>
<keyword evidence="2 7" id="KW-0808">Transferase</keyword>
<feature type="active site" description="Proton acceptor" evidence="8">
    <location>
        <position position="164"/>
    </location>
</feature>
<sequence length="276" mass="29498">MSFPAAPPAVPPVVRRLAAGRPVQAVWANELGGVTFRVGPGAEFIKVARTGVFDFTAEAQRLRWASAHLTVPAVLDFGVEQDWAWLRTAGLPGVSAVHPRWVAAPDVAVRAIGVGLRTLHERLPVRACPFDWSAQSRLARLTAAGRANVGAPPPIDRLVVCHGDACAPNTLIAEDGNCCGHVDLGTLGVADRWADLAVATLSLQWNFPGHGWEAKFFAAYGVAPDPRRIDYYRRLWGPRISTQAKLDAAFGAEHASAVAVAGRYLCRSQASATPAF</sequence>
<keyword evidence="9" id="KW-0460">Magnesium</keyword>
<evidence type="ECO:0000256" key="6">
    <source>
        <dbReference type="ARBA" id="ARBA00023251"/>
    </source>
</evidence>
<dbReference type="GO" id="GO:0016773">
    <property type="term" value="F:phosphotransferase activity, alcohol group as acceptor"/>
    <property type="evidence" value="ECO:0007669"/>
    <property type="project" value="InterPro"/>
</dbReference>
<dbReference type="CDD" id="cd05150">
    <property type="entry name" value="APH"/>
    <property type="match status" value="1"/>
</dbReference>
<feature type="binding site" evidence="9">
    <location>
        <position position="169"/>
    </location>
    <ligand>
        <name>Mg(2+)</name>
        <dbReference type="ChEBI" id="CHEBI:18420"/>
    </ligand>
</feature>
<protein>
    <submittedName>
        <fullName evidence="11">Phosphotransferase</fullName>
    </submittedName>
</protein>
<keyword evidence="6 7" id="KW-0046">Antibiotic resistance</keyword>
<evidence type="ECO:0000256" key="9">
    <source>
        <dbReference type="PIRSR" id="PIRSR000706-2"/>
    </source>
</evidence>
<gene>
    <name evidence="11" type="ORF">SHTP_4985</name>
</gene>
<keyword evidence="3 7" id="KW-0547">Nucleotide-binding</keyword>